<feature type="compositionally biased region" description="Polar residues" evidence="9">
    <location>
        <begin position="188"/>
        <end position="208"/>
    </location>
</feature>
<protein>
    <recommendedName>
        <fullName evidence="2">RING-type E3 ubiquitin transferase</fullName>
        <ecNumber evidence="2">2.3.2.27</ecNumber>
    </recommendedName>
</protein>
<evidence type="ECO:0000256" key="5">
    <source>
        <dbReference type="ARBA" id="ARBA00022771"/>
    </source>
</evidence>
<dbReference type="CDD" id="cd16454">
    <property type="entry name" value="RING-H2_PA-TM-RING"/>
    <property type="match status" value="1"/>
</dbReference>
<dbReference type="InterPro" id="IPR013083">
    <property type="entry name" value="Znf_RING/FYVE/PHD"/>
</dbReference>
<feature type="compositionally biased region" description="Low complexity" evidence="9">
    <location>
        <begin position="539"/>
        <end position="561"/>
    </location>
</feature>
<evidence type="ECO:0000256" key="4">
    <source>
        <dbReference type="ARBA" id="ARBA00022723"/>
    </source>
</evidence>
<dbReference type="PROSITE" id="PS50089">
    <property type="entry name" value="ZF_RING_2"/>
    <property type="match status" value="1"/>
</dbReference>
<dbReference type="InterPro" id="IPR001841">
    <property type="entry name" value="Znf_RING"/>
</dbReference>
<dbReference type="Pfam" id="PF13639">
    <property type="entry name" value="zf-RING_2"/>
    <property type="match status" value="1"/>
</dbReference>
<evidence type="ECO:0000256" key="2">
    <source>
        <dbReference type="ARBA" id="ARBA00012483"/>
    </source>
</evidence>
<dbReference type="EMBL" id="CM003101">
    <property type="protein sequence ID" value="KUI68551.1"/>
    <property type="molecule type" value="Genomic_DNA"/>
</dbReference>
<feature type="domain" description="RING-type" evidence="10">
    <location>
        <begin position="324"/>
        <end position="365"/>
    </location>
</feature>
<comment type="catalytic activity">
    <reaction evidence="1">
        <text>S-ubiquitinyl-[E2 ubiquitin-conjugating enzyme]-L-cysteine + [acceptor protein]-L-lysine = [E2 ubiquitin-conjugating enzyme]-L-cysteine + N(6)-ubiquitinyl-[acceptor protein]-L-lysine.</text>
        <dbReference type="EC" id="2.3.2.27"/>
    </reaction>
</comment>
<evidence type="ECO:0000256" key="6">
    <source>
        <dbReference type="ARBA" id="ARBA00022786"/>
    </source>
</evidence>
<gene>
    <name evidence="11" type="ORF">VM1G_04511</name>
</gene>
<evidence type="ECO:0000256" key="8">
    <source>
        <dbReference type="PROSITE-ProRule" id="PRU00175"/>
    </source>
</evidence>
<dbReference type="FunFam" id="3.30.40.10:FF:000127">
    <property type="entry name" value="E3 ubiquitin-protein ligase RNF181"/>
    <property type="match status" value="1"/>
</dbReference>
<organism evidence="11 12">
    <name type="scientific">Cytospora mali</name>
    <name type="common">Apple Valsa canker fungus</name>
    <name type="synonym">Valsa mali</name>
    <dbReference type="NCBI Taxonomy" id="578113"/>
    <lineage>
        <taxon>Eukaryota</taxon>
        <taxon>Fungi</taxon>
        <taxon>Dikarya</taxon>
        <taxon>Ascomycota</taxon>
        <taxon>Pezizomycotina</taxon>
        <taxon>Sordariomycetes</taxon>
        <taxon>Sordariomycetidae</taxon>
        <taxon>Diaporthales</taxon>
        <taxon>Cytosporaceae</taxon>
        <taxon>Cytospora</taxon>
    </lineage>
</organism>
<dbReference type="PANTHER" id="PTHR45969:SF69">
    <property type="entry name" value="FINGER DOMAIN PROTEIN, PUTATIVE (AFU_ORTHOLOGUE AFUA_3G12190)-RELATED"/>
    <property type="match status" value="1"/>
</dbReference>
<evidence type="ECO:0000256" key="7">
    <source>
        <dbReference type="ARBA" id="ARBA00022833"/>
    </source>
</evidence>
<evidence type="ECO:0000256" key="1">
    <source>
        <dbReference type="ARBA" id="ARBA00000900"/>
    </source>
</evidence>
<dbReference type="OrthoDB" id="8062037at2759"/>
<feature type="compositionally biased region" description="Basic and acidic residues" evidence="9">
    <location>
        <begin position="77"/>
        <end position="89"/>
    </location>
</feature>
<keyword evidence="6" id="KW-0833">Ubl conjugation pathway</keyword>
<evidence type="ECO:0000313" key="11">
    <source>
        <dbReference type="EMBL" id="KUI68551.1"/>
    </source>
</evidence>
<accession>A0A194VWE4</accession>
<dbReference type="Proteomes" id="UP000078559">
    <property type="component" value="Chromosome 4"/>
</dbReference>
<dbReference type="SUPFAM" id="SSF57850">
    <property type="entry name" value="RING/U-box"/>
    <property type="match status" value="1"/>
</dbReference>
<feature type="compositionally biased region" description="Gly residues" evidence="9">
    <location>
        <begin position="375"/>
        <end position="389"/>
    </location>
</feature>
<dbReference type="AlphaFoldDB" id="A0A194VWE4"/>
<sequence>MDFSDGVAGHRGHLDPSAGREVVFCHSCSNEWYNDQHGLQCPRCRSEICEIITPENDPRDIPPESSNSDILRGSHFGPHDFGRPGRDHYDDPDEEDIEELESLGNNVETGPGGFRWSQQTYRSPERQRNDLTRGPGYQSPVDPSGEQEIFQRFQETLNMLTGFPLPPGRASREALYGGGDGNATGTGPRTTTYRSPSGHTSFTITTGAVPTRAGGRGADPDDNFDMVFGNLVGRGGLRPPQSATPALEGGLQNLFSILLGPGGSHAVHGDAVYSQEALDRIITQLMEANPQSNAAPPASEAAIQNLDKKRIDKEMMDDNGKAECTICIDEMHLGDEVTVLPCKHWFHGECVTLWLKEHNTCPVCRAPIDQRNGNNNGGNGSSGGNGNGAIDGATGNRFVFGPFFATSEPWPSSGGSGSGSSSSQNHHGRGAQTPEERERRLNAIRNVAGPSSYGQATPESPRPQRRDSWSPTSPSPRASASARNRSPPGYRQRPVRTNTSGFMSGDSSQRSSRSSNNSGSNGGGASSSNPLSWLRDRFTGNNNGNTGNGNSSSGNGSRRRS</sequence>
<proteinExistence type="predicted"/>
<dbReference type="PANTHER" id="PTHR45969">
    <property type="entry name" value="RING ZINC FINGER PROTEIN-RELATED"/>
    <property type="match status" value="1"/>
</dbReference>
<dbReference type="EC" id="2.3.2.27" evidence="2"/>
<dbReference type="GO" id="GO:0061630">
    <property type="term" value="F:ubiquitin protein ligase activity"/>
    <property type="evidence" value="ECO:0007669"/>
    <property type="project" value="UniProtKB-EC"/>
</dbReference>
<dbReference type="GO" id="GO:0008270">
    <property type="term" value="F:zinc ion binding"/>
    <property type="evidence" value="ECO:0007669"/>
    <property type="project" value="UniProtKB-KW"/>
</dbReference>
<feature type="region of interest" description="Disordered" evidence="9">
    <location>
        <begin position="368"/>
        <end position="390"/>
    </location>
</feature>
<name>A0A194VWE4_CYTMA</name>
<dbReference type="Gene3D" id="3.30.40.10">
    <property type="entry name" value="Zinc/RING finger domain, C3HC4 (zinc finger)"/>
    <property type="match status" value="1"/>
</dbReference>
<keyword evidence="7" id="KW-0862">Zinc</keyword>
<feature type="region of interest" description="Disordered" evidence="9">
    <location>
        <begin position="402"/>
        <end position="561"/>
    </location>
</feature>
<keyword evidence="3" id="KW-0808">Transferase</keyword>
<feature type="region of interest" description="Disordered" evidence="9">
    <location>
        <begin position="178"/>
        <end position="211"/>
    </location>
</feature>
<feature type="compositionally biased region" description="Acidic residues" evidence="9">
    <location>
        <begin position="90"/>
        <end position="101"/>
    </location>
</feature>
<feature type="region of interest" description="Disordered" evidence="9">
    <location>
        <begin position="54"/>
        <end position="144"/>
    </location>
</feature>
<dbReference type="SMR" id="A0A194VWE4"/>
<feature type="compositionally biased region" description="Low complexity" evidence="9">
    <location>
        <begin position="500"/>
        <end position="519"/>
    </location>
</feature>
<evidence type="ECO:0000259" key="10">
    <source>
        <dbReference type="PROSITE" id="PS50089"/>
    </source>
</evidence>
<reference evidence="11" key="1">
    <citation type="submission" date="2014-12" db="EMBL/GenBank/DDBJ databases">
        <title>Genome Sequence of Valsa Canker Pathogens Uncovers a Specific Adaption of Colonization on Woody Bark.</title>
        <authorList>
            <person name="Yin Z."/>
            <person name="Liu H."/>
            <person name="Gao X."/>
            <person name="Li Z."/>
            <person name="Song N."/>
            <person name="Ke X."/>
            <person name="Dai Q."/>
            <person name="Wu Y."/>
            <person name="Sun Y."/>
            <person name="Xu J.-R."/>
            <person name="Kang Z.K."/>
            <person name="Wang L."/>
            <person name="Huang L."/>
        </authorList>
    </citation>
    <scope>NUCLEOTIDE SEQUENCE [LARGE SCALE GENOMIC DNA]</scope>
    <source>
        <strain evidence="11">03-8</strain>
    </source>
</reference>
<dbReference type="GO" id="GO:0016567">
    <property type="term" value="P:protein ubiquitination"/>
    <property type="evidence" value="ECO:0007669"/>
    <property type="project" value="UniProtKB-ARBA"/>
</dbReference>
<dbReference type="SMART" id="SM00184">
    <property type="entry name" value="RING"/>
    <property type="match status" value="1"/>
</dbReference>
<keyword evidence="4" id="KW-0479">Metal-binding</keyword>
<feature type="compositionally biased region" description="Low complexity" evidence="9">
    <location>
        <begin position="469"/>
        <end position="488"/>
    </location>
</feature>
<evidence type="ECO:0000313" key="12">
    <source>
        <dbReference type="Proteomes" id="UP000078559"/>
    </source>
</evidence>
<keyword evidence="12" id="KW-1185">Reference proteome</keyword>
<evidence type="ECO:0000256" key="9">
    <source>
        <dbReference type="SAM" id="MobiDB-lite"/>
    </source>
</evidence>
<evidence type="ECO:0000256" key="3">
    <source>
        <dbReference type="ARBA" id="ARBA00022679"/>
    </source>
</evidence>
<keyword evidence="5 8" id="KW-0863">Zinc-finger</keyword>